<dbReference type="InterPro" id="IPR050390">
    <property type="entry name" value="C5-Methyltransferase"/>
</dbReference>
<evidence type="ECO:0000256" key="9">
    <source>
        <dbReference type="PROSITE-ProRule" id="PRU01016"/>
    </source>
</evidence>
<keyword evidence="7" id="KW-0539">Nucleus</keyword>
<feature type="compositionally biased region" description="Polar residues" evidence="10">
    <location>
        <begin position="47"/>
        <end position="70"/>
    </location>
</feature>
<feature type="active site" evidence="9">
    <location>
        <position position="549"/>
    </location>
</feature>
<dbReference type="PROSITE" id="PS50013">
    <property type="entry name" value="CHROMO_2"/>
    <property type="match status" value="1"/>
</dbReference>
<dbReference type="Gene3D" id="2.30.30.490">
    <property type="match status" value="1"/>
</dbReference>
<dbReference type="PANTHER" id="PTHR10629:SF34">
    <property type="entry name" value="DNA (CYTOSINE-5)-METHYLTRANSFERASE CMT2"/>
    <property type="match status" value="1"/>
</dbReference>
<keyword evidence="4 9" id="KW-0808">Transferase</keyword>
<evidence type="ECO:0000256" key="5">
    <source>
        <dbReference type="ARBA" id="ARBA00022691"/>
    </source>
</evidence>
<keyword evidence="3 9" id="KW-0489">Methyltransferase</keyword>
<dbReference type="PROSITE" id="PS51038">
    <property type="entry name" value="BAH"/>
    <property type="match status" value="1"/>
</dbReference>
<dbReference type="Pfam" id="PF01426">
    <property type="entry name" value="BAH"/>
    <property type="match status" value="1"/>
</dbReference>
<dbReference type="GO" id="GO:0032259">
    <property type="term" value="P:methylation"/>
    <property type="evidence" value="ECO:0007669"/>
    <property type="project" value="UniProtKB-KW"/>
</dbReference>
<dbReference type="PANTHER" id="PTHR10629">
    <property type="entry name" value="CYTOSINE-SPECIFIC METHYLTRANSFERASE"/>
    <property type="match status" value="1"/>
</dbReference>
<dbReference type="Pfam" id="PF00145">
    <property type="entry name" value="DNA_methylase"/>
    <property type="match status" value="1"/>
</dbReference>
<evidence type="ECO:0000256" key="4">
    <source>
        <dbReference type="ARBA" id="ARBA00022679"/>
    </source>
</evidence>
<evidence type="ECO:0000256" key="1">
    <source>
        <dbReference type="ARBA" id="ARBA00004123"/>
    </source>
</evidence>
<evidence type="ECO:0000259" key="12">
    <source>
        <dbReference type="PROSITE" id="PS51038"/>
    </source>
</evidence>
<dbReference type="GO" id="GO:0003682">
    <property type="term" value="F:chromatin binding"/>
    <property type="evidence" value="ECO:0007669"/>
    <property type="project" value="InterPro"/>
</dbReference>
<feature type="domain" description="BAH" evidence="12">
    <location>
        <begin position="204"/>
        <end position="321"/>
    </location>
</feature>
<dbReference type="Pfam" id="PF00385">
    <property type="entry name" value="Chromo"/>
    <property type="match status" value="1"/>
</dbReference>
<dbReference type="GO" id="GO:0005634">
    <property type="term" value="C:nucleus"/>
    <property type="evidence" value="ECO:0007669"/>
    <property type="project" value="UniProtKB-SubCell"/>
</dbReference>
<dbReference type="EC" id="2.1.1.37" evidence="2"/>
<dbReference type="EMBL" id="KX759037">
    <property type="protein sequence ID" value="AOS89823.1"/>
    <property type="molecule type" value="mRNA"/>
</dbReference>
<dbReference type="InterPro" id="IPR043151">
    <property type="entry name" value="BAH_sf"/>
</dbReference>
<evidence type="ECO:0000256" key="2">
    <source>
        <dbReference type="ARBA" id="ARBA00011975"/>
    </source>
</evidence>
<dbReference type="InterPro" id="IPR031303">
    <property type="entry name" value="C5_meth_CS"/>
</dbReference>
<dbReference type="PROSITE" id="PS51679">
    <property type="entry name" value="SAM_MT_C5"/>
    <property type="match status" value="1"/>
</dbReference>
<dbReference type="PROSITE" id="PS00598">
    <property type="entry name" value="CHROMO_1"/>
    <property type="match status" value="1"/>
</dbReference>
<dbReference type="SUPFAM" id="SSF53335">
    <property type="entry name" value="S-adenosyl-L-methionine-dependent methyltransferases"/>
    <property type="match status" value="1"/>
</dbReference>
<dbReference type="CDD" id="cd18635">
    <property type="entry name" value="CD_CMT3_like"/>
    <property type="match status" value="1"/>
</dbReference>
<dbReference type="SMART" id="SM00439">
    <property type="entry name" value="BAH"/>
    <property type="match status" value="1"/>
</dbReference>
<dbReference type="AlphaFoldDB" id="A0A1I7PJC3"/>
<dbReference type="InterPro" id="IPR001025">
    <property type="entry name" value="BAH_dom"/>
</dbReference>
<dbReference type="Gene3D" id="3.40.50.150">
    <property type="entry name" value="Vaccinia Virus protein VP39"/>
    <property type="match status" value="1"/>
</dbReference>
<evidence type="ECO:0000256" key="6">
    <source>
        <dbReference type="ARBA" id="ARBA00023125"/>
    </source>
</evidence>
<dbReference type="InterPro" id="IPR016197">
    <property type="entry name" value="Chromo-like_dom_sf"/>
</dbReference>
<organism evidence="13">
    <name type="scientific">Phalaenopsis aphrodite subsp. formosana</name>
    <name type="common">Moth orchid</name>
    <dbReference type="NCBI Taxonomy" id="308872"/>
    <lineage>
        <taxon>Eukaryota</taxon>
        <taxon>Viridiplantae</taxon>
        <taxon>Streptophyta</taxon>
        <taxon>Embryophyta</taxon>
        <taxon>Tracheophyta</taxon>
        <taxon>Spermatophyta</taxon>
        <taxon>Magnoliopsida</taxon>
        <taxon>Liliopsida</taxon>
        <taxon>Asparagales</taxon>
        <taxon>Orchidaceae</taxon>
        <taxon>Epidendroideae</taxon>
        <taxon>Vandeae</taxon>
        <taxon>Aeridinae</taxon>
        <taxon>Phalaenopsis</taxon>
    </lineage>
</organism>
<dbReference type="InterPro" id="IPR029063">
    <property type="entry name" value="SAM-dependent_MTases_sf"/>
</dbReference>
<keyword evidence="6" id="KW-0238">DNA-binding</keyword>
<comment type="catalytic activity">
    <reaction evidence="8">
        <text>a 2'-deoxycytidine in DNA + S-adenosyl-L-methionine = a 5-methyl-2'-deoxycytidine in DNA + S-adenosyl-L-homocysteine + H(+)</text>
        <dbReference type="Rhea" id="RHEA:13681"/>
        <dbReference type="Rhea" id="RHEA-COMP:11369"/>
        <dbReference type="Rhea" id="RHEA-COMP:11370"/>
        <dbReference type="ChEBI" id="CHEBI:15378"/>
        <dbReference type="ChEBI" id="CHEBI:57856"/>
        <dbReference type="ChEBI" id="CHEBI:59789"/>
        <dbReference type="ChEBI" id="CHEBI:85452"/>
        <dbReference type="ChEBI" id="CHEBI:85454"/>
        <dbReference type="EC" id="2.1.1.37"/>
    </reaction>
</comment>
<feature type="region of interest" description="Disordered" evidence="10">
    <location>
        <begin position="82"/>
        <end position="136"/>
    </location>
</feature>
<dbReference type="Gene3D" id="3.90.120.10">
    <property type="entry name" value="DNA Methylase, subunit A, domain 2"/>
    <property type="match status" value="2"/>
</dbReference>
<dbReference type="InterPro" id="IPR001525">
    <property type="entry name" value="C5_MeTfrase"/>
</dbReference>
<evidence type="ECO:0000256" key="7">
    <source>
        <dbReference type="ARBA" id="ARBA00023242"/>
    </source>
</evidence>
<comment type="subcellular location">
    <subcellularLocation>
        <location evidence="1">Nucleus</location>
    </subcellularLocation>
</comment>
<proteinExistence type="evidence at transcript level"/>
<dbReference type="InterPro" id="IPR023780">
    <property type="entry name" value="Chromo_domain"/>
</dbReference>
<comment type="similarity">
    <text evidence="9">Belongs to the class I-like SAM-binding methyltransferase superfamily. C5-methyltransferase family.</text>
</comment>
<evidence type="ECO:0000256" key="3">
    <source>
        <dbReference type="ARBA" id="ARBA00022603"/>
    </source>
</evidence>
<feature type="domain" description="Chromo" evidence="11">
    <location>
        <begin position="471"/>
        <end position="527"/>
    </location>
</feature>
<evidence type="ECO:0000313" key="13">
    <source>
        <dbReference type="EMBL" id="AOS89823.1"/>
    </source>
</evidence>
<sequence length="932" mass="104938">MAAEIPFTAPDLISPICDRSPTASPDGDNPGASGENARMVKPRFSPLTVSATPRSKENTNSASFDGICNSTLRSGHTWKKQLIENGGPRRSPRTAASLPELSSEKKRSSMSADLPTSERLRDFSGSKLKKNSSSSLKNLERVNGSTRFIGEPVLDEEARRRWPHHYVRQGAKHISWNSTDIFDDEDEIILNVKCHYLQANVAGYVFNLGDCAYVKSQKGKSDYVGRILEFFETTEGEYYFTVQWFFRAEDTVMKDQARCHDKKRLFYSDLRNDNLLNCIVSKVKVEQVAQSVELKCRPTPSYYFYYDMKYSVDYSTFQTIESSESGEKSDLSSSCSEADPFSGIQMNTLKKPTIINSNSAKAELSLLDLYSGCGGMSTGLCLGAKAAGIKLVTKWSVDLDEAACQSLKLNHPEVQVRNEKVDDFLELLKEWSNICRQYASSAGKSCKMNSMSTRLNESHLKTCDESSSKEYEVLKLVDICYGDPTESGKHGLKFKVRWKGYDSSEDTWEPLENLSNCKDRIKDFVREGISSKILPLPGDVDFICGGPPCQGISGLNRFRNADAPLDDERNRQIVVFMDTVQFLKPKYVLMENVVDILKFAKATLGRYALSRLIGMNYQARLGIMAASCYGLPQFRLRVFLWGCHPNEKLPQFPLPNHETILKNGSSVEFERNLVGYDEGQPRTLEKALALEDILSDLPPVSNTEDREEMPYMKDPQTDFQRFIRRPRFEDSGSVTSTNSILYDHRPLPLGEDDYLRVCKIPHRKGANFKDLPGVIIGADKKARLDPSMKRILLPSGRPLVPNYSINYWNAKALRSFARLWWDEVVSTVLTFPDTHFQAVLHPEQDRLLTIRETARLQGFPDYYRFCGTFRERYRQLGNAVAVPVARVLGYALGLACMRQSGDGPLMTLPPKFAFSDTVEQPSSSSGIQEGSS</sequence>
<dbReference type="InterPro" id="IPR000953">
    <property type="entry name" value="Chromo/chromo_shadow_dom"/>
</dbReference>
<dbReference type="SMART" id="SM00298">
    <property type="entry name" value="CHROMO"/>
    <property type="match status" value="1"/>
</dbReference>
<accession>A0A1I7PJC3</accession>
<protein>
    <recommendedName>
        <fullName evidence="2">DNA (cytosine-5-)-methyltransferase</fullName>
        <ecNumber evidence="2">2.1.1.37</ecNumber>
    </recommendedName>
</protein>
<dbReference type="GO" id="GO:0044027">
    <property type="term" value="P:negative regulation of gene expression via chromosomal CpG island methylation"/>
    <property type="evidence" value="ECO:0007669"/>
    <property type="project" value="TreeGrafter"/>
</dbReference>
<keyword evidence="5 9" id="KW-0949">S-adenosyl-L-methionine</keyword>
<dbReference type="GO" id="GO:0003886">
    <property type="term" value="F:DNA (cytosine-5-)-methyltransferase activity"/>
    <property type="evidence" value="ECO:0007669"/>
    <property type="project" value="UniProtKB-EC"/>
</dbReference>
<dbReference type="SUPFAM" id="SSF54160">
    <property type="entry name" value="Chromo domain-like"/>
    <property type="match status" value="1"/>
</dbReference>
<feature type="region of interest" description="Disordered" evidence="10">
    <location>
        <begin position="1"/>
        <end position="70"/>
    </location>
</feature>
<dbReference type="PROSITE" id="PS00095">
    <property type="entry name" value="C5_MTASE_2"/>
    <property type="match status" value="1"/>
</dbReference>
<reference evidence="13" key="1">
    <citation type="journal article" date="2016" name="Plant Signal. Behav.">
        <title>Expression analysis of fertilization/early embryogenesis-associated genes in Phalaenopsis orchids.</title>
        <authorList>
            <person name="Chen J.C."/>
            <person name="Wei M.J."/>
            <person name="Fang S.C."/>
        </authorList>
    </citation>
    <scope>NUCLEOTIDE SEQUENCE</scope>
</reference>
<evidence type="ECO:0000256" key="10">
    <source>
        <dbReference type="SAM" id="MobiDB-lite"/>
    </source>
</evidence>
<dbReference type="PROSITE" id="PS00094">
    <property type="entry name" value="C5_MTASE_1"/>
    <property type="match status" value="1"/>
</dbReference>
<dbReference type="PRINTS" id="PR00105">
    <property type="entry name" value="C5METTRFRASE"/>
</dbReference>
<dbReference type="InterPro" id="IPR018117">
    <property type="entry name" value="C5_DNA_meth_AS"/>
</dbReference>
<evidence type="ECO:0000259" key="11">
    <source>
        <dbReference type="PROSITE" id="PS50013"/>
    </source>
</evidence>
<dbReference type="InterPro" id="IPR023779">
    <property type="entry name" value="Chromodomain_CS"/>
</dbReference>
<name>A0A1I7PJC3_PHAAO</name>
<evidence type="ECO:0000256" key="8">
    <source>
        <dbReference type="ARBA" id="ARBA00047422"/>
    </source>
</evidence>
<dbReference type="GO" id="GO:0003677">
    <property type="term" value="F:DNA binding"/>
    <property type="evidence" value="ECO:0007669"/>
    <property type="project" value="UniProtKB-KW"/>
</dbReference>
<reference evidence="13" key="2">
    <citation type="submission" date="2016-08" db="EMBL/GenBank/DDBJ databases">
        <authorList>
            <person name="Seilhamer J.J."/>
        </authorList>
    </citation>
    <scope>NUCLEOTIDE SEQUENCE</scope>
</reference>